<dbReference type="InterPro" id="IPR029068">
    <property type="entry name" value="Glyas_Bleomycin-R_OHBP_Dase"/>
</dbReference>
<dbReference type="PANTHER" id="PTHR11959:SF10">
    <property type="entry name" value="4-HYDROXYPHENYLPYRUVATE DIOXYGENASE-LIKE PROTEIN"/>
    <property type="match status" value="1"/>
</dbReference>
<dbReference type="PIRSF" id="PIRSF009283">
    <property type="entry name" value="HPP_dOase"/>
    <property type="match status" value="1"/>
</dbReference>
<name>A0A8C5QJF6_9ANUR</name>
<dbReference type="InterPro" id="IPR004360">
    <property type="entry name" value="Glyas_Fos-R_dOase_dom"/>
</dbReference>
<dbReference type="InterPro" id="IPR005956">
    <property type="entry name" value="4OHPhenylPyrv_dOase"/>
</dbReference>
<evidence type="ECO:0000313" key="11">
    <source>
        <dbReference type="Ensembl" id="ENSLLEP00000039086.1"/>
    </source>
</evidence>
<evidence type="ECO:0000256" key="7">
    <source>
        <dbReference type="ARBA" id="ARBA00048047"/>
    </source>
</evidence>
<dbReference type="CDD" id="cd07250">
    <property type="entry name" value="HPPD_C_like"/>
    <property type="match status" value="1"/>
</dbReference>
<dbReference type="AlphaFoldDB" id="A0A8C5QJF6"/>
<keyword evidence="4" id="KW-0677">Repeat</keyword>
<dbReference type="InterPro" id="IPR037523">
    <property type="entry name" value="VOC_core"/>
</dbReference>
<feature type="binding site" evidence="9">
    <location>
        <position position="345"/>
    </location>
    <ligand>
        <name>Fe cation</name>
        <dbReference type="ChEBI" id="CHEBI:24875"/>
    </ligand>
</feature>
<dbReference type="GO" id="GO:0003868">
    <property type="term" value="F:4-hydroxyphenylpyruvate dioxygenase activity"/>
    <property type="evidence" value="ECO:0007669"/>
    <property type="project" value="UniProtKB-EC"/>
</dbReference>
<feature type="binding site" evidence="9">
    <location>
        <position position="257"/>
    </location>
    <ligand>
        <name>Fe cation</name>
        <dbReference type="ChEBI" id="CHEBI:24875"/>
    </ligand>
</feature>
<comment type="cofactor">
    <cofactor evidence="9">
        <name>Fe cation</name>
        <dbReference type="ChEBI" id="CHEBI:24875"/>
    </cofactor>
    <text evidence="9">Binds 1 Fe cation per subunit.</text>
</comment>
<feature type="binding site" evidence="9">
    <location>
        <position position="169"/>
    </location>
    <ligand>
        <name>Fe cation</name>
        <dbReference type="ChEBI" id="CHEBI:24875"/>
    </ligand>
</feature>
<comment type="function">
    <text evidence="6">Catalyzes the conversion of 4-hydroxyphenylpyruvic acid to homogentisic acid, one of the steps in tyrosine catabolism.</text>
</comment>
<dbReference type="Gene3D" id="3.10.180.10">
    <property type="entry name" value="2,3-Dihydroxybiphenyl 1,2-Dioxygenase, domain 1"/>
    <property type="match status" value="2"/>
</dbReference>
<dbReference type="InterPro" id="IPR041736">
    <property type="entry name" value="4OHPhenylPyrv_dOase_N"/>
</dbReference>
<dbReference type="GO" id="GO:0009072">
    <property type="term" value="P:aromatic amino acid metabolic process"/>
    <property type="evidence" value="ECO:0007669"/>
    <property type="project" value="InterPro"/>
</dbReference>
<dbReference type="InterPro" id="IPR041735">
    <property type="entry name" value="4OHPhenylPyrv_dOase_C"/>
</dbReference>
<dbReference type="SUPFAM" id="SSF54593">
    <property type="entry name" value="Glyoxalase/Bleomycin resistance protein/Dihydroxybiphenyl dioxygenase"/>
    <property type="match status" value="1"/>
</dbReference>
<keyword evidence="5 9" id="KW-0408">Iron</keyword>
<feature type="domain" description="VOC" evidence="10">
    <location>
        <begin position="7"/>
        <end position="139"/>
    </location>
</feature>
<evidence type="ECO:0000256" key="1">
    <source>
        <dbReference type="ARBA" id="ARBA00005877"/>
    </source>
</evidence>
<organism evidence="11 12">
    <name type="scientific">Leptobrachium leishanense</name>
    <name type="common">Leishan spiny toad</name>
    <dbReference type="NCBI Taxonomy" id="445787"/>
    <lineage>
        <taxon>Eukaryota</taxon>
        <taxon>Metazoa</taxon>
        <taxon>Chordata</taxon>
        <taxon>Craniata</taxon>
        <taxon>Vertebrata</taxon>
        <taxon>Euteleostomi</taxon>
        <taxon>Amphibia</taxon>
        <taxon>Batrachia</taxon>
        <taxon>Anura</taxon>
        <taxon>Pelobatoidea</taxon>
        <taxon>Megophryidae</taxon>
        <taxon>Leptobrachium</taxon>
    </lineage>
</organism>
<keyword evidence="12" id="KW-1185">Reference proteome</keyword>
<sequence length="386" mass="43559">MTSLLIRLSHITFQVSNAQKVIKDLVTKYQFYPFAARGLDGKSPCQVALRNGGVVFMVNQKTFTDSDMLYDSAVTLQSPDTVCNVSFEVEDVPSLSRRLVDEGCQLLVSPTELHDDFGSVTFCVVKSILGNVRHTLFDCTRYRNNFLPEFQTIESGDHIPVGNMSYIDHVTYACPRGTSPHVLRWYERCFGFKHFPLSKAEDPERGFEIRGPQIGLRLMAADSPALGKMVLAESLPQEGNNQVDLFLQHHKQGGIQHVGLFTPDIFKAAESMVQQGARFTNQPPTYYSDPRKQQEIRGLGLEPEMLSRFGILLDSSFTGPEIHNNRYLLQVFAEPLFSKDSFYLELIERQDAEGFGEGNIRALWRALKDFLDSTNQKEEKISSNAV</sequence>
<evidence type="ECO:0000256" key="8">
    <source>
        <dbReference type="PIRNR" id="PIRNR009283"/>
    </source>
</evidence>
<protein>
    <recommendedName>
        <fullName evidence="2 8">4-hydroxyphenylpyruvate dioxygenase</fullName>
    </recommendedName>
</protein>
<reference evidence="11" key="1">
    <citation type="submission" date="2025-08" db="UniProtKB">
        <authorList>
            <consortium name="Ensembl"/>
        </authorList>
    </citation>
    <scope>IDENTIFICATION</scope>
</reference>
<accession>A0A8C5QJF6</accession>
<proteinExistence type="inferred from homology"/>
<dbReference type="GO" id="GO:0046872">
    <property type="term" value="F:metal ion binding"/>
    <property type="evidence" value="ECO:0007669"/>
    <property type="project" value="UniProtKB-KW"/>
</dbReference>
<comment type="catalytic activity">
    <reaction evidence="7">
        <text>3-(4-hydroxyphenyl)pyruvate + O2 = homogentisate + CO2</text>
        <dbReference type="Rhea" id="RHEA:16189"/>
        <dbReference type="ChEBI" id="CHEBI:15379"/>
        <dbReference type="ChEBI" id="CHEBI:16169"/>
        <dbReference type="ChEBI" id="CHEBI:16526"/>
        <dbReference type="ChEBI" id="CHEBI:36242"/>
        <dbReference type="EC" id="1.13.11.27"/>
    </reaction>
    <physiologicalReaction direction="left-to-right" evidence="7">
        <dbReference type="Rhea" id="RHEA:16190"/>
    </physiologicalReaction>
</comment>
<reference evidence="11" key="2">
    <citation type="submission" date="2025-09" db="UniProtKB">
        <authorList>
            <consortium name="Ensembl"/>
        </authorList>
    </citation>
    <scope>IDENTIFICATION</scope>
</reference>
<dbReference type="OrthoDB" id="414569at2759"/>
<evidence type="ECO:0000256" key="9">
    <source>
        <dbReference type="PIRSR" id="PIRSR009283-1"/>
    </source>
</evidence>
<evidence type="ECO:0000313" key="12">
    <source>
        <dbReference type="Proteomes" id="UP000694569"/>
    </source>
</evidence>
<dbReference type="PROSITE" id="PS51819">
    <property type="entry name" value="VOC"/>
    <property type="match status" value="2"/>
</dbReference>
<evidence type="ECO:0000259" key="10">
    <source>
        <dbReference type="PROSITE" id="PS51819"/>
    </source>
</evidence>
<dbReference type="PANTHER" id="PTHR11959">
    <property type="entry name" value="4-HYDROXYPHENYLPYRUVATE DIOXYGENASE"/>
    <property type="match status" value="1"/>
</dbReference>
<dbReference type="Ensembl" id="ENSLLET00000040647.1">
    <property type="protein sequence ID" value="ENSLLEP00000039086.1"/>
    <property type="gene ID" value="ENSLLEG00000024825.1"/>
</dbReference>
<evidence type="ECO:0000256" key="3">
    <source>
        <dbReference type="ARBA" id="ARBA00022723"/>
    </source>
</evidence>
<keyword evidence="3 9" id="KW-0479">Metal-binding</keyword>
<comment type="similarity">
    <text evidence="1 8">Belongs to the 4HPPD family.</text>
</comment>
<evidence type="ECO:0000256" key="2">
    <source>
        <dbReference type="ARBA" id="ARBA00018452"/>
    </source>
</evidence>
<dbReference type="CDD" id="cd08342">
    <property type="entry name" value="HPPD_N_like"/>
    <property type="match status" value="1"/>
</dbReference>
<evidence type="ECO:0000256" key="5">
    <source>
        <dbReference type="ARBA" id="ARBA00023004"/>
    </source>
</evidence>
<feature type="domain" description="VOC" evidence="10">
    <location>
        <begin position="166"/>
        <end position="325"/>
    </location>
</feature>
<dbReference type="Pfam" id="PF00903">
    <property type="entry name" value="Glyoxalase"/>
    <property type="match status" value="1"/>
</dbReference>
<evidence type="ECO:0000256" key="6">
    <source>
        <dbReference type="ARBA" id="ARBA00033727"/>
    </source>
</evidence>
<evidence type="ECO:0000256" key="4">
    <source>
        <dbReference type="ARBA" id="ARBA00022737"/>
    </source>
</evidence>
<dbReference type="GeneTree" id="ENSGT00530000063474"/>
<dbReference type="Proteomes" id="UP000694569">
    <property type="component" value="Unplaced"/>
</dbReference>